<proteinExistence type="inferred from homology"/>
<comment type="similarity">
    <text evidence="1">Belongs to the NusB family.</text>
</comment>
<dbReference type="GO" id="GO:0031564">
    <property type="term" value="P:transcription antitermination"/>
    <property type="evidence" value="ECO:0007669"/>
    <property type="project" value="UniProtKB-KW"/>
</dbReference>
<dbReference type="GO" id="GO:0005829">
    <property type="term" value="C:cytosol"/>
    <property type="evidence" value="ECO:0007669"/>
    <property type="project" value="TreeGrafter"/>
</dbReference>
<keyword evidence="3" id="KW-0694">RNA-binding</keyword>
<feature type="domain" description="NusB/RsmB/TIM44" evidence="6">
    <location>
        <begin position="38"/>
        <end position="114"/>
    </location>
</feature>
<evidence type="ECO:0000256" key="2">
    <source>
        <dbReference type="ARBA" id="ARBA00022814"/>
    </source>
</evidence>
<dbReference type="Proteomes" id="UP000176480">
    <property type="component" value="Unassembled WGS sequence"/>
</dbReference>
<keyword evidence="4" id="KW-0805">Transcription regulation</keyword>
<gene>
    <name evidence="7" type="ORF">A2966_03740</name>
</gene>
<evidence type="ECO:0000256" key="1">
    <source>
        <dbReference type="ARBA" id="ARBA00005952"/>
    </source>
</evidence>
<dbReference type="InterPro" id="IPR035926">
    <property type="entry name" value="NusB-like_sf"/>
</dbReference>
<accession>A0A1F7J8X9</accession>
<dbReference type="STRING" id="1802067.A2966_03740"/>
<evidence type="ECO:0000256" key="5">
    <source>
        <dbReference type="ARBA" id="ARBA00023163"/>
    </source>
</evidence>
<dbReference type="EMBL" id="MGAR01000015">
    <property type="protein sequence ID" value="OGK52077.1"/>
    <property type="molecule type" value="Genomic_DNA"/>
</dbReference>
<keyword evidence="5" id="KW-0804">Transcription</keyword>
<name>A0A1F7J8X9_9BACT</name>
<evidence type="ECO:0000313" key="7">
    <source>
        <dbReference type="EMBL" id="OGK52077.1"/>
    </source>
</evidence>
<protein>
    <recommendedName>
        <fullName evidence="6">NusB/RsmB/TIM44 domain-containing protein</fullName>
    </recommendedName>
</protein>
<organism evidence="7 8">
    <name type="scientific">Candidatus Roizmanbacteria bacterium RIFCSPLOWO2_01_FULL_41_22</name>
    <dbReference type="NCBI Taxonomy" id="1802067"/>
    <lineage>
        <taxon>Bacteria</taxon>
        <taxon>Candidatus Roizmaniibacteriota</taxon>
    </lineage>
</organism>
<dbReference type="Pfam" id="PF01029">
    <property type="entry name" value="NusB"/>
    <property type="match status" value="1"/>
</dbReference>
<evidence type="ECO:0000259" key="6">
    <source>
        <dbReference type="Pfam" id="PF01029"/>
    </source>
</evidence>
<dbReference type="AlphaFoldDB" id="A0A1F7J8X9"/>
<evidence type="ECO:0000256" key="3">
    <source>
        <dbReference type="ARBA" id="ARBA00022884"/>
    </source>
</evidence>
<dbReference type="SUPFAM" id="SSF48013">
    <property type="entry name" value="NusB-like"/>
    <property type="match status" value="1"/>
</dbReference>
<dbReference type="GO" id="GO:0006353">
    <property type="term" value="P:DNA-templated transcription termination"/>
    <property type="evidence" value="ECO:0007669"/>
    <property type="project" value="InterPro"/>
</dbReference>
<dbReference type="GO" id="GO:0003723">
    <property type="term" value="F:RNA binding"/>
    <property type="evidence" value="ECO:0007669"/>
    <property type="project" value="UniProtKB-KW"/>
</dbReference>
<sequence length="122" mass="13853">MDPRHAKRTKIVQNLYALCFIKGKSNLPFPKEKTTIDIQKNLTKIDGFIAKHAPKYPLERIAKTDLSILRLAVYELFIVKLAPYKVVINEAVELAREIGSDRSYAFINAVLGSILNEVEKKP</sequence>
<evidence type="ECO:0000256" key="4">
    <source>
        <dbReference type="ARBA" id="ARBA00023015"/>
    </source>
</evidence>
<dbReference type="InterPro" id="IPR006027">
    <property type="entry name" value="NusB_RsmB_TIM44"/>
</dbReference>
<dbReference type="PANTHER" id="PTHR11078:SF3">
    <property type="entry name" value="ANTITERMINATION NUSB DOMAIN-CONTAINING PROTEIN"/>
    <property type="match status" value="1"/>
</dbReference>
<dbReference type="Gene3D" id="1.10.940.10">
    <property type="entry name" value="NusB-like"/>
    <property type="match status" value="1"/>
</dbReference>
<dbReference type="InterPro" id="IPR011605">
    <property type="entry name" value="NusB_fam"/>
</dbReference>
<keyword evidence="2" id="KW-0889">Transcription antitermination</keyword>
<evidence type="ECO:0000313" key="8">
    <source>
        <dbReference type="Proteomes" id="UP000176480"/>
    </source>
</evidence>
<reference evidence="7 8" key="1">
    <citation type="journal article" date="2016" name="Nat. Commun.">
        <title>Thousands of microbial genomes shed light on interconnected biogeochemical processes in an aquifer system.</title>
        <authorList>
            <person name="Anantharaman K."/>
            <person name="Brown C.T."/>
            <person name="Hug L.A."/>
            <person name="Sharon I."/>
            <person name="Castelle C.J."/>
            <person name="Probst A.J."/>
            <person name="Thomas B.C."/>
            <person name="Singh A."/>
            <person name="Wilkins M.J."/>
            <person name="Karaoz U."/>
            <person name="Brodie E.L."/>
            <person name="Williams K.H."/>
            <person name="Hubbard S.S."/>
            <person name="Banfield J.F."/>
        </authorList>
    </citation>
    <scope>NUCLEOTIDE SEQUENCE [LARGE SCALE GENOMIC DNA]</scope>
</reference>
<comment type="caution">
    <text evidence="7">The sequence shown here is derived from an EMBL/GenBank/DDBJ whole genome shotgun (WGS) entry which is preliminary data.</text>
</comment>
<dbReference type="PANTHER" id="PTHR11078">
    <property type="entry name" value="N UTILIZATION SUBSTANCE PROTEIN B-RELATED"/>
    <property type="match status" value="1"/>
</dbReference>